<organism evidence="4 5">
    <name type="scientific">Aphanomyces euteiches</name>
    <dbReference type="NCBI Taxonomy" id="100861"/>
    <lineage>
        <taxon>Eukaryota</taxon>
        <taxon>Sar</taxon>
        <taxon>Stramenopiles</taxon>
        <taxon>Oomycota</taxon>
        <taxon>Saprolegniomycetes</taxon>
        <taxon>Saprolegniales</taxon>
        <taxon>Verrucalvaceae</taxon>
        <taxon>Aphanomyces</taxon>
    </lineage>
</organism>
<name>A0A6G0XXX5_9STRA</name>
<dbReference type="InterPro" id="IPR051826">
    <property type="entry name" value="E3_ubiquitin-ligase_domain"/>
</dbReference>
<dbReference type="Pfam" id="PF13639">
    <property type="entry name" value="zf-RING_2"/>
    <property type="match status" value="1"/>
</dbReference>
<evidence type="ECO:0000313" key="5">
    <source>
        <dbReference type="Proteomes" id="UP000481153"/>
    </source>
</evidence>
<dbReference type="Proteomes" id="UP000481153">
    <property type="component" value="Unassembled WGS sequence"/>
</dbReference>
<evidence type="ECO:0000256" key="1">
    <source>
        <dbReference type="PROSITE-ProRule" id="PRU00175"/>
    </source>
</evidence>
<dbReference type="InterPro" id="IPR001841">
    <property type="entry name" value="Znf_RING"/>
</dbReference>
<dbReference type="GO" id="GO:0035091">
    <property type="term" value="F:phosphatidylinositol binding"/>
    <property type="evidence" value="ECO:0007669"/>
    <property type="project" value="InterPro"/>
</dbReference>
<dbReference type="GO" id="GO:0061630">
    <property type="term" value="F:ubiquitin protein ligase activity"/>
    <property type="evidence" value="ECO:0007669"/>
    <property type="project" value="TreeGrafter"/>
</dbReference>
<dbReference type="SUPFAM" id="SSF57850">
    <property type="entry name" value="RING/U-box"/>
    <property type="match status" value="1"/>
</dbReference>
<keyword evidence="1" id="KW-0862">Zinc</keyword>
<keyword evidence="5" id="KW-1185">Reference proteome</keyword>
<dbReference type="AlphaFoldDB" id="A0A6G0XXX5"/>
<keyword evidence="1" id="KW-0863">Zinc-finger</keyword>
<dbReference type="InterPro" id="IPR013083">
    <property type="entry name" value="Znf_RING/FYVE/PHD"/>
</dbReference>
<evidence type="ECO:0000259" key="3">
    <source>
        <dbReference type="PROSITE" id="PS50195"/>
    </source>
</evidence>
<dbReference type="InterPro" id="IPR036871">
    <property type="entry name" value="PX_dom_sf"/>
</dbReference>
<gene>
    <name evidence="4" type="ORF">Ae201684_000441</name>
</gene>
<reference evidence="4 5" key="1">
    <citation type="submission" date="2019-07" db="EMBL/GenBank/DDBJ databases">
        <title>Genomics analysis of Aphanomyces spp. identifies a new class of oomycete effector associated with host adaptation.</title>
        <authorList>
            <person name="Gaulin E."/>
        </authorList>
    </citation>
    <scope>NUCLEOTIDE SEQUENCE [LARGE SCALE GENOMIC DNA]</scope>
    <source>
        <strain evidence="4 5">ATCC 201684</strain>
    </source>
</reference>
<dbReference type="CDD" id="cd06093">
    <property type="entry name" value="PX_domain"/>
    <property type="match status" value="1"/>
</dbReference>
<sequence length="233" mass="26221">MCLATARRDAVEMKDGGVQVQVSARTVVRLPRRGGSNKTRFTLYTFVIHVAETQTWWIVRKRYSEFRDFQSKLMAMSKHCRGIASLQEHHDIVACVLALPFPSRNLFADTKAVKAARCAALGNITTHLVTLRMQAQALPPVFHTKLLQRHLDTFLDVPNFHRQVELTNIISPIKPQHICTICLETQVHGTIVALHCGHGFHQDCLLDWLSDNCTCPLCRKASLYGVLAPLTQA</sequence>
<dbReference type="VEuPathDB" id="FungiDB:AeMF1_017297"/>
<evidence type="ECO:0000313" key="4">
    <source>
        <dbReference type="EMBL" id="KAF0745422.1"/>
    </source>
</evidence>
<dbReference type="PANTHER" id="PTHR22765">
    <property type="entry name" value="RING FINGER AND PROTEASE ASSOCIATED DOMAIN-CONTAINING"/>
    <property type="match status" value="1"/>
</dbReference>
<dbReference type="GO" id="GO:0008270">
    <property type="term" value="F:zinc ion binding"/>
    <property type="evidence" value="ECO:0007669"/>
    <property type="project" value="UniProtKB-KW"/>
</dbReference>
<protein>
    <recommendedName>
        <fullName evidence="6">RING-type domain-containing protein</fullName>
    </recommendedName>
</protein>
<dbReference type="GO" id="GO:0006511">
    <property type="term" value="P:ubiquitin-dependent protein catabolic process"/>
    <property type="evidence" value="ECO:0007669"/>
    <property type="project" value="TreeGrafter"/>
</dbReference>
<dbReference type="PROSITE" id="PS50195">
    <property type="entry name" value="PX"/>
    <property type="match status" value="1"/>
</dbReference>
<dbReference type="EMBL" id="VJMJ01000002">
    <property type="protein sequence ID" value="KAF0745422.1"/>
    <property type="molecule type" value="Genomic_DNA"/>
</dbReference>
<feature type="domain" description="RING-type" evidence="2">
    <location>
        <begin position="179"/>
        <end position="219"/>
    </location>
</feature>
<dbReference type="SMART" id="SM00184">
    <property type="entry name" value="RING"/>
    <property type="match status" value="1"/>
</dbReference>
<feature type="domain" description="PX" evidence="3">
    <location>
        <begin position="22"/>
        <end position="158"/>
    </location>
</feature>
<dbReference type="Pfam" id="PF00787">
    <property type="entry name" value="PX"/>
    <property type="match status" value="1"/>
</dbReference>
<dbReference type="PROSITE" id="PS50089">
    <property type="entry name" value="ZF_RING_2"/>
    <property type="match status" value="1"/>
</dbReference>
<dbReference type="InterPro" id="IPR001683">
    <property type="entry name" value="PX_dom"/>
</dbReference>
<accession>A0A6G0XXX5</accession>
<keyword evidence="1" id="KW-0479">Metal-binding</keyword>
<evidence type="ECO:0008006" key="6">
    <source>
        <dbReference type="Google" id="ProtNLM"/>
    </source>
</evidence>
<proteinExistence type="predicted"/>
<comment type="caution">
    <text evidence="4">The sequence shown here is derived from an EMBL/GenBank/DDBJ whole genome shotgun (WGS) entry which is preliminary data.</text>
</comment>
<dbReference type="Gene3D" id="3.30.40.10">
    <property type="entry name" value="Zinc/RING finger domain, C3HC4 (zinc finger)"/>
    <property type="match status" value="1"/>
</dbReference>
<dbReference type="Gene3D" id="3.30.1520.10">
    <property type="entry name" value="Phox-like domain"/>
    <property type="match status" value="1"/>
</dbReference>
<dbReference type="SUPFAM" id="SSF64268">
    <property type="entry name" value="PX domain"/>
    <property type="match status" value="1"/>
</dbReference>
<evidence type="ECO:0000259" key="2">
    <source>
        <dbReference type="PROSITE" id="PS50089"/>
    </source>
</evidence>